<comment type="caution">
    <text evidence="1">The sequence shown here is derived from an EMBL/GenBank/DDBJ whole genome shotgun (WGS) entry which is preliminary data.</text>
</comment>
<gene>
    <name evidence="1" type="ORF">B0T10DRAFT_560485</name>
</gene>
<dbReference type="OrthoDB" id="4392610at2759"/>
<keyword evidence="2" id="KW-1185">Reference proteome</keyword>
<evidence type="ECO:0000313" key="2">
    <source>
        <dbReference type="Proteomes" id="UP000777438"/>
    </source>
</evidence>
<dbReference type="Proteomes" id="UP000777438">
    <property type="component" value="Unassembled WGS sequence"/>
</dbReference>
<accession>A0A9P8W619</accession>
<proteinExistence type="predicted"/>
<reference evidence="1 2" key="1">
    <citation type="journal article" date="2021" name="Nat. Commun.">
        <title>Genetic determinants of endophytism in the Arabidopsis root mycobiome.</title>
        <authorList>
            <person name="Mesny F."/>
            <person name="Miyauchi S."/>
            <person name="Thiergart T."/>
            <person name="Pickel B."/>
            <person name="Atanasova L."/>
            <person name="Karlsson M."/>
            <person name="Huettel B."/>
            <person name="Barry K.W."/>
            <person name="Haridas S."/>
            <person name="Chen C."/>
            <person name="Bauer D."/>
            <person name="Andreopoulos W."/>
            <person name="Pangilinan J."/>
            <person name="LaButti K."/>
            <person name="Riley R."/>
            <person name="Lipzen A."/>
            <person name="Clum A."/>
            <person name="Drula E."/>
            <person name="Henrissat B."/>
            <person name="Kohler A."/>
            <person name="Grigoriev I.V."/>
            <person name="Martin F.M."/>
            <person name="Hacquard S."/>
        </authorList>
    </citation>
    <scope>NUCLEOTIDE SEQUENCE [LARGE SCALE GENOMIC DNA]</scope>
    <source>
        <strain evidence="1 2">MPI-CAGE-CH-0241</strain>
    </source>
</reference>
<dbReference type="EMBL" id="JAGPYM010000008">
    <property type="protein sequence ID" value="KAH6891232.1"/>
    <property type="molecule type" value="Genomic_DNA"/>
</dbReference>
<evidence type="ECO:0000313" key="1">
    <source>
        <dbReference type="EMBL" id="KAH6891232.1"/>
    </source>
</evidence>
<protein>
    <submittedName>
        <fullName evidence="1">Uncharacterized protein</fullName>
    </submittedName>
</protein>
<organism evidence="1 2">
    <name type="scientific">Thelonectria olida</name>
    <dbReference type="NCBI Taxonomy" id="1576542"/>
    <lineage>
        <taxon>Eukaryota</taxon>
        <taxon>Fungi</taxon>
        <taxon>Dikarya</taxon>
        <taxon>Ascomycota</taxon>
        <taxon>Pezizomycotina</taxon>
        <taxon>Sordariomycetes</taxon>
        <taxon>Hypocreomycetidae</taxon>
        <taxon>Hypocreales</taxon>
        <taxon>Nectriaceae</taxon>
        <taxon>Thelonectria</taxon>
    </lineage>
</organism>
<sequence>MAATQEVVHAYRHLYRSLLKAVQYTNPARQIGLAQLRSGFREQGAVFDREGIKRTIWFFECAARERGIEHKILKNLLKVQQKRMTKNSWNLVLHFHNHGVGPDPHEKTKYLHYDMTVAMLNKTMGLCLR</sequence>
<dbReference type="AlphaFoldDB" id="A0A9P8W619"/>
<name>A0A9P8W619_9HYPO</name>